<dbReference type="EMBL" id="BRZA01000002">
    <property type="protein sequence ID" value="GLC89221.1"/>
    <property type="molecule type" value="Genomic_DNA"/>
</dbReference>
<dbReference type="Gene3D" id="2.40.128.20">
    <property type="match status" value="1"/>
</dbReference>
<gene>
    <name evidence="5" type="primary">yrpE</name>
    <name evidence="5" type="ORF">LYSBPC_23480</name>
</gene>
<keyword evidence="2" id="KW-0862">Zinc</keyword>
<comment type="caution">
    <text evidence="5">The sequence shown here is derived from an EMBL/GenBank/DDBJ whole genome shotgun (WGS) entry which is preliminary data.</text>
</comment>
<dbReference type="Pfam" id="PF09223">
    <property type="entry name" value="ZinT"/>
    <property type="match status" value="1"/>
</dbReference>
<evidence type="ECO:0000256" key="3">
    <source>
        <dbReference type="SAM" id="MobiDB-lite"/>
    </source>
</evidence>
<name>A0ABQ5NLI8_9BACI</name>
<keyword evidence="1" id="KW-0732">Signal</keyword>
<dbReference type="InterPro" id="IPR015304">
    <property type="entry name" value="ZinT_dom"/>
</dbReference>
<keyword evidence="6" id="KW-1185">Reference proteome</keyword>
<dbReference type="InterPro" id="IPR012674">
    <property type="entry name" value="Calycin"/>
</dbReference>
<evidence type="ECO:0000259" key="4">
    <source>
        <dbReference type="Pfam" id="PF09223"/>
    </source>
</evidence>
<sequence length="231" mass="27113">MKKRDLKKGLGLLTLSLLLMGCQQVEVAQEEKKESARKEEHSHEHSHSHDEATMQIYKGYFEDAQVQERSLQDWEGDWQSVYPYLQDGTLDEVFTYKVEQGGDKTFEEYKDYYAIGYQTTVGRIAIKGNEVTFFNEGQELRGTYQNDGYEILTYEAGNRGVRYSFKLDEAKEGLPQYIQFSDHNIYPTKSGHYHLYWGDNRETLLQEVEHWPTYYPIQMTGHDIVHEMIAH</sequence>
<evidence type="ECO:0000256" key="2">
    <source>
        <dbReference type="ARBA" id="ARBA00022833"/>
    </source>
</evidence>
<dbReference type="Proteomes" id="UP001065593">
    <property type="component" value="Unassembled WGS sequence"/>
</dbReference>
<reference evidence="5" key="1">
    <citation type="submission" date="2022-08" db="EMBL/GenBank/DDBJ databases">
        <title>Draft genome sequence of Lysinibacillus sp. strain KH24.</title>
        <authorList>
            <person name="Kanbe H."/>
            <person name="Itoh H."/>
        </authorList>
    </citation>
    <scope>NUCLEOTIDE SEQUENCE</scope>
    <source>
        <strain evidence="5">KH24</strain>
    </source>
</reference>
<evidence type="ECO:0000256" key="1">
    <source>
        <dbReference type="ARBA" id="ARBA00022729"/>
    </source>
</evidence>
<evidence type="ECO:0000313" key="5">
    <source>
        <dbReference type="EMBL" id="GLC89221.1"/>
    </source>
</evidence>
<dbReference type="PROSITE" id="PS51257">
    <property type="entry name" value="PROKAR_LIPOPROTEIN"/>
    <property type="match status" value="1"/>
</dbReference>
<proteinExistence type="predicted"/>
<protein>
    <submittedName>
        <fullName evidence="5">Metal-binding protein YrpE</fullName>
    </submittedName>
</protein>
<accession>A0ABQ5NLI8</accession>
<dbReference type="SUPFAM" id="SSF50814">
    <property type="entry name" value="Lipocalins"/>
    <property type="match status" value="1"/>
</dbReference>
<organism evidence="5 6">
    <name type="scientific">Lysinibacillus piscis</name>
    <dbReference type="NCBI Taxonomy" id="2518931"/>
    <lineage>
        <taxon>Bacteria</taxon>
        <taxon>Bacillati</taxon>
        <taxon>Bacillota</taxon>
        <taxon>Bacilli</taxon>
        <taxon>Bacillales</taxon>
        <taxon>Bacillaceae</taxon>
        <taxon>Lysinibacillus</taxon>
    </lineage>
</organism>
<feature type="domain" description="ZinT" evidence="4">
    <location>
        <begin position="54"/>
        <end position="231"/>
    </location>
</feature>
<evidence type="ECO:0000313" key="6">
    <source>
        <dbReference type="Proteomes" id="UP001065593"/>
    </source>
</evidence>
<feature type="region of interest" description="Disordered" evidence="3">
    <location>
        <begin position="29"/>
        <end position="50"/>
    </location>
</feature>